<comment type="caution">
    <text evidence="1">The sequence shown here is derived from an EMBL/GenBank/DDBJ whole genome shotgun (WGS) entry which is preliminary data.</text>
</comment>
<proteinExistence type="predicted"/>
<accession>A0ABS6AVA9</accession>
<evidence type="ECO:0000313" key="1">
    <source>
        <dbReference type="EMBL" id="MBU3061969.1"/>
    </source>
</evidence>
<name>A0ABS6AVA9_9NOCA</name>
<dbReference type="Proteomes" id="UP000733379">
    <property type="component" value="Unassembled WGS sequence"/>
</dbReference>
<evidence type="ECO:0008006" key="3">
    <source>
        <dbReference type="Google" id="ProtNLM"/>
    </source>
</evidence>
<dbReference type="EMBL" id="JAHKNI010000003">
    <property type="protein sequence ID" value="MBU3061969.1"/>
    <property type="molecule type" value="Genomic_DNA"/>
</dbReference>
<protein>
    <recommendedName>
        <fullName evidence="3">Resolvase/invertase-type recombinase catalytic domain-containing protein</fullName>
    </recommendedName>
</protein>
<reference evidence="1 2" key="1">
    <citation type="submission" date="2021-06" db="EMBL/GenBank/DDBJ databases">
        <title>Actinomycetes sequencing.</title>
        <authorList>
            <person name="Shan Q."/>
        </authorList>
    </citation>
    <scope>NUCLEOTIDE SEQUENCE [LARGE SCALE GENOMIC DNA]</scope>
    <source>
        <strain evidence="1 2">NEAU-G5</strain>
    </source>
</reference>
<sequence length="108" mass="11798">MTTVLLPLAYGYLRDDLLGDGDSNSIEDRLRRAARSLGFELATVFHEPSPQNGTLPPAFVDLVQECRRAAAHVVITLRGHLSEMATCKMVLLTILDVRAGAAVHEVEI</sequence>
<gene>
    <name evidence="1" type="ORF">KO481_10585</name>
</gene>
<evidence type="ECO:0000313" key="2">
    <source>
        <dbReference type="Proteomes" id="UP000733379"/>
    </source>
</evidence>
<dbReference type="RefSeq" id="WP_215916881.1">
    <property type="nucleotide sequence ID" value="NZ_JAHKNI010000003.1"/>
</dbReference>
<keyword evidence="2" id="KW-1185">Reference proteome</keyword>
<organism evidence="1 2">
    <name type="scientific">Nocardia albiluteola</name>
    <dbReference type="NCBI Taxonomy" id="2842303"/>
    <lineage>
        <taxon>Bacteria</taxon>
        <taxon>Bacillati</taxon>
        <taxon>Actinomycetota</taxon>
        <taxon>Actinomycetes</taxon>
        <taxon>Mycobacteriales</taxon>
        <taxon>Nocardiaceae</taxon>
        <taxon>Nocardia</taxon>
    </lineage>
</organism>